<comment type="subcellular location">
    <subcellularLocation>
        <location evidence="2">Chromosome</location>
    </subcellularLocation>
    <subcellularLocation>
        <location evidence="1 6">Nucleus</location>
    </subcellularLocation>
</comment>
<dbReference type="Pfam" id="PF00538">
    <property type="entry name" value="Linker_histone"/>
    <property type="match status" value="1"/>
</dbReference>
<evidence type="ECO:0000256" key="5">
    <source>
        <dbReference type="ARBA" id="ARBA00023242"/>
    </source>
</evidence>
<dbReference type="CDD" id="cd00073">
    <property type="entry name" value="H15"/>
    <property type="match status" value="1"/>
</dbReference>
<accession>A0AAV2TS30</accession>
<evidence type="ECO:0000256" key="4">
    <source>
        <dbReference type="ARBA" id="ARBA00023125"/>
    </source>
</evidence>
<dbReference type="SMART" id="SM00526">
    <property type="entry name" value="H15"/>
    <property type="match status" value="1"/>
</dbReference>
<comment type="caution">
    <text evidence="9">The sequence shown here is derived from an EMBL/GenBank/DDBJ whole genome shotgun (WGS) entry which is preliminary data.</text>
</comment>
<dbReference type="PRINTS" id="PR00624">
    <property type="entry name" value="HISTONEH5"/>
</dbReference>
<evidence type="ECO:0000313" key="10">
    <source>
        <dbReference type="Proteomes" id="UP001497525"/>
    </source>
</evidence>
<evidence type="ECO:0000256" key="1">
    <source>
        <dbReference type="ARBA" id="ARBA00004123"/>
    </source>
</evidence>
<keyword evidence="3 6" id="KW-0158">Chromosome</keyword>
<feature type="region of interest" description="Disordered" evidence="7">
    <location>
        <begin position="85"/>
        <end position="106"/>
    </location>
</feature>
<dbReference type="InterPro" id="IPR036390">
    <property type="entry name" value="WH_DNA-bd_sf"/>
</dbReference>
<gene>
    <name evidence="9" type="ORF">CDAUBV1_LOCUS14958</name>
</gene>
<dbReference type="GO" id="GO:0045910">
    <property type="term" value="P:negative regulation of DNA recombination"/>
    <property type="evidence" value="ECO:0007669"/>
    <property type="project" value="TreeGrafter"/>
</dbReference>
<reference evidence="9" key="1">
    <citation type="submission" date="2024-06" db="EMBL/GenBank/DDBJ databases">
        <authorList>
            <person name="Liu X."/>
            <person name="Lenzi L."/>
            <person name="Haldenby T S."/>
            <person name="Uol C."/>
        </authorList>
    </citation>
    <scope>NUCLEOTIDE SEQUENCE</scope>
</reference>
<evidence type="ECO:0000256" key="2">
    <source>
        <dbReference type="ARBA" id="ARBA00004286"/>
    </source>
</evidence>
<dbReference type="GO" id="GO:0031492">
    <property type="term" value="F:nucleosomal DNA binding"/>
    <property type="evidence" value="ECO:0007669"/>
    <property type="project" value="TreeGrafter"/>
</dbReference>
<proteinExistence type="inferred from homology"/>
<name>A0AAV2TS30_CALDB</name>
<evidence type="ECO:0000256" key="6">
    <source>
        <dbReference type="RuleBase" id="RU003894"/>
    </source>
</evidence>
<dbReference type="InterPro" id="IPR005819">
    <property type="entry name" value="H1/H5"/>
</dbReference>
<dbReference type="GO" id="GO:0003690">
    <property type="term" value="F:double-stranded DNA binding"/>
    <property type="evidence" value="ECO:0007669"/>
    <property type="project" value="TreeGrafter"/>
</dbReference>
<dbReference type="FunFam" id="1.10.10.10:FF:000140">
    <property type="entry name" value="Histone H1.0"/>
    <property type="match status" value="1"/>
</dbReference>
<dbReference type="GO" id="GO:0006334">
    <property type="term" value="P:nucleosome assembly"/>
    <property type="evidence" value="ECO:0007669"/>
    <property type="project" value="InterPro"/>
</dbReference>
<dbReference type="Gene3D" id="1.10.10.10">
    <property type="entry name" value="Winged helix-like DNA-binding domain superfamily/Winged helix DNA-binding domain"/>
    <property type="match status" value="1"/>
</dbReference>
<dbReference type="PANTHER" id="PTHR11467">
    <property type="entry name" value="HISTONE H1"/>
    <property type="match status" value="1"/>
</dbReference>
<keyword evidence="4 6" id="KW-0238">DNA-binding</keyword>
<feature type="domain" description="H15" evidence="8">
    <location>
        <begin position="24"/>
        <end position="97"/>
    </location>
</feature>
<dbReference type="GO" id="GO:0030261">
    <property type="term" value="P:chromosome condensation"/>
    <property type="evidence" value="ECO:0007669"/>
    <property type="project" value="TreeGrafter"/>
</dbReference>
<dbReference type="SUPFAM" id="SSF46785">
    <property type="entry name" value="Winged helix' DNA-binding domain"/>
    <property type="match status" value="1"/>
</dbReference>
<dbReference type="GO" id="GO:0005634">
    <property type="term" value="C:nucleus"/>
    <property type="evidence" value="ECO:0007669"/>
    <property type="project" value="UniProtKB-SubCell"/>
</dbReference>
<sequence>MTIAVVAPKAVHVIRDAKPRSVTSHPPYGEMVRRAVKELKERKGSSRQAITKFVRLHYKVDEKAKHHIRRALVTSVKAGKLIQTKGSGASGSFRLPEKSVKPKSAHVLKSAKRSPTLKSKKKTVKRVGKVGVVKARKAKTVGVHKHKSVRPRIPKAKRARVGIVAV</sequence>
<dbReference type="AlphaFoldDB" id="A0AAV2TS30"/>
<dbReference type="PROSITE" id="PS51504">
    <property type="entry name" value="H15"/>
    <property type="match status" value="1"/>
</dbReference>
<evidence type="ECO:0000259" key="8">
    <source>
        <dbReference type="PROSITE" id="PS51504"/>
    </source>
</evidence>
<dbReference type="InterPro" id="IPR036388">
    <property type="entry name" value="WH-like_DNA-bd_sf"/>
</dbReference>
<dbReference type="PANTHER" id="PTHR11467:SF36">
    <property type="entry name" value="HISTONE 24-RELATED"/>
    <property type="match status" value="1"/>
</dbReference>
<evidence type="ECO:0000256" key="3">
    <source>
        <dbReference type="ARBA" id="ARBA00022454"/>
    </source>
</evidence>
<protein>
    <recommendedName>
        <fullName evidence="8">H15 domain-containing protein</fullName>
    </recommendedName>
</protein>
<evidence type="ECO:0000256" key="7">
    <source>
        <dbReference type="SAM" id="MobiDB-lite"/>
    </source>
</evidence>
<comment type="similarity">
    <text evidence="6">Belongs to the histone H1/H5 family.</text>
</comment>
<dbReference type="InterPro" id="IPR005818">
    <property type="entry name" value="Histone_H1/H5_H15"/>
</dbReference>
<dbReference type="GO" id="GO:0030527">
    <property type="term" value="F:structural constituent of chromatin"/>
    <property type="evidence" value="ECO:0007669"/>
    <property type="project" value="InterPro"/>
</dbReference>
<dbReference type="Proteomes" id="UP001497525">
    <property type="component" value="Unassembled WGS sequence"/>
</dbReference>
<keyword evidence="5 6" id="KW-0539">Nucleus</keyword>
<dbReference type="EMBL" id="CAXLJL010000634">
    <property type="protein sequence ID" value="CAL5139764.1"/>
    <property type="molecule type" value="Genomic_DNA"/>
</dbReference>
<dbReference type="GO" id="GO:0000786">
    <property type="term" value="C:nucleosome"/>
    <property type="evidence" value="ECO:0007669"/>
    <property type="project" value="InterPro"/>
</dbReference>
<evidence type="ECO:0000313" key="9">
    <source>
        <dbReference type="EMBL" id="CAL5139764.1"/>
    </source>
</evidence>
<organism evidence="9 10">
    <name type="scientific">Calicophoron daubneyi</name>
    <name type="common">Rumen fluke</name>
    <name type="synonym">Paramphistomum daubneyi</name>
    <dbReference type="NCBI Taxonomy" id="300641"/>
    <lineage>
        <taxon>Eukaryota</taxon>
        <taxon>Metazoa</taxon>
        <taxon>Spiralia</taxon>
        <taxon>Lophotrochozoa</taxon>
        <taxon>Platyhelminthes</taxon>
        <taxon>Trematoda</taxon>
        <taxon>Digenea</taxon>
        <taxon>Plagiorchiida</taxon>
        <taxon>Pronocephalata</taxon>
        <taxon>Paramphistomoidea</taxon>
        <taxon>Paramphistomidae</taxon>
        <taxon>Calicophoron</taxon>
    </lineage>
</organism>